<evidence type="ECO:0000256" key="2">
    <source>
        <dbReference type="SAM" id="MobiDB-lite"/>
    </source>
</evidence>
<dbReference type="PANTHER" id="PTHR24192:SF3">
    <property type="entry name" value="ANKYRIN REPEAT DOMAIN 40"/>
    <property type="match status" value="1"/>
</dbReference>
<dbReference type="Ensembl" id="ENSPCET00000001237.1">
    <property type="protein sequence ID" value="ENSPCEP00000001189.1"/>
    <property type="gene ID" value="ENSPCEG00000001002.1"/>
</dbReference>
<sequence>MEARERAERLREAAALGDVGEVQQLLQRGAAVNAQNEVNGWTCLHWACKRNHADVVSCLIDAGADKLILTARGELAAQLTAKKEIRKIMGVDENEFQEVKDLNLPIVANYLANTPFPYVHSKESRSSIPAIPTAPQNESTSDSFVSQCEATNPCSSASQVESVSTPTSSQGEDGCPALDSKEGQPTPSAAIMMSEYPPPRVQSGPLCQPSMSHNRGLFSPVASISQQQNGSYTGAAPTFQPLFFTGTFPSNMQEFRTLGKNDFQDLLRVSCCELGVNPEHVEKIRKLPNTLVRKVRGTAIFNWQENCSAASGPRSPARLPHASCVPLSTQCCAGLSGAKSCRSLGVQPPRPLP</sequence>
<reference evidence="3" key="1">
    <citation type="submission" date="2025-08" db="UniProtKB">
        <authorList>
            <consortium name="Ensembl"/>
        </authorList>
    </citation>
    <scope>IDENTIFICATION</scope>
</reference>
<keyword evidence="1" id="KW-0040">ANK repeat</keyword>
<protein>
    <recommendedName>
        <fullName evidence="5">Ankyrin repeat domain-containing protein 40</fullName>
    </recommendedName>
</protein>
<dbReference type="InterPro" id="IPR036770">
    <property type="entry name" value="Ankyrin_rpt-contain_sf"/>
</dbReference>
<evidence type="ECO:0000256" key="1">
    <source>
        <dbReference type="PROSITE-ProRule" id="PRU00023"/>
    </source>
</evidence>
<feature type="compositionally biased region" description="Polar residues" evidence="2">
    <location>
        <begin position="134"/>
        <end position="171"/>
    </location>
</feature>
<dbReference type="InterPro" id="IPR002110">
    <property type="entry name" value="Ankyrin_rpt"/>
</dbReference>
<dbReference type="SMART" id="SM00248">
    <property type="entry name" value="ANK"/>
    <property type="match status" value="2"/>
</dbReference>
<name>A0A8C8R7E1_9SAUR</name>
<reference evidence="3" key="2">
    <citation type="submission" date="2025-09" db="UniProtKB">
        <authorList>
            <consortium name="Ensembl"/>
        </authorList>
    </citation>
    <scope>IDENTIFICATION</scope>
</reference>
<feature type="repeat" description="ANK" evidence="1">
    <location>
        <begin position="39"/>
        <end position="65"/>
    </location>
</feature>
<dbReference type="Proteomes" id="UP000694393">
    <property type="component" value="Unplaced"/>
</dbReference>
<evidence type="ECO:0000313" key="3">
    <source>
        <dbReference type="Ensembl" id="ENSPCEP00000001189.1"/>
    </source>
</evidence>
<keyword evidence="4" id="KW-1185">Reference proteome</keyword>
<evidence type="ECO:0000313" key="4">
    <source>
        <dbReference type="Proteomes" id="UP000694393"/>
    </source>
</evidence>
<dbReference type="Gene3D" id="1.25.40.20">
    <property type="entry name" value="Ankyrin repeat-containing domain"/>
    <property type="match status" value="1"/>
</dbReference>
<evidence type="ECO:0008006" key="5">
    <source>
        <dbReference type="Google" id="ProtNLM"/>
    </source>
</evidence>
<dbReference type="PROSITE" id="PS50088">
    <property type="entry name" value="ANK_REPEAT"/>
    <property type="match status" value="1"/>
</dbReference>
<dbReference type="SUPFAM" id="SSF48403">
    <property type="entry name" value="Ankyrin repeat"/>
    <property type="match status" value="1"/>
</dbReference>
<proteinExistence type="predicted"/>
<dbReference type="PROSITE" id="PS50297">
    <property type="entry name" value="ANK_REP_REGION"/>
    <property type="match status" value="1"/>
</dbReference>
<dbReference type="PANTHER" id="PTHR24192">
    <property type="entry name" value="ANKYRIN REPEAT DOMAIN 40"/>
    <property type="match status" value="1"/>
</dbReference>
<accession>A0A8C8R7E1</accession>
<dbReference type="Pfam" id="PF12796">
    <property type="entry name" value="Ank_2"/>
    <property type="match status" value="1"/>
</dbReference>
<dbReference type="InterPro" id="IPR039195">
    <property type="entry name" value="ANKRD40"/>
</dbReference>
<dbReference type="AlphaFoldDB" id="A0A8C8R7E1"/>
<feature type="region of interest" description="Disordered" evidence="2">
    <location>
        <begin position="127"/>
        <end position="186"/>
    </location>
</feature>
<organism evidence="3 4">
    <name type="scientific">Pelusios castaneus</name>
    <name type="common">West African mud turtle</name>
    <dbReference type="NCBI Taxonomy" id="367368"/>
    <lineage>
        <taxon>Eukaryota</taxon>
        <taxon>Metazoa</taxon>
        <taxon>Chordata</taxon>
        <taxon>Craniata</taxon>
        <taxon>Vertebrata</taxon>
        <taxon>Euteleostomi</taxon>
        <taxon>Archelosauria</taxon>
        <taxon>Testudinata</taxon>
        <taxon>Testudines</taxon>
        <taxon>Pleurodira</taxon>
        <taxon>Pelomedusidae</taxon>
        <taxon>Pelusios</taxon>
    </lineage>
</organism>